<evidence type="ECO:0000313" key="1">
    <source>
        <dbReference type="EMBL" id="XCC97954.1"/>
    </source>
</evidence>
<reference evidence="1" key="1">
    <citation type="submission" date="2023-02" db="EMBL/GenBank/DDBJ databases">
        <title>Description and genomic characterization of Salipiger bruguierae sp. nov., isolated from the sediment of mangrove plant Bruguiera sexangula.</title>
        <authorList>
            <person name="Long M."/>
        </authorList>
    </citation>
    <scope>NUCLEOTIDE SEQUENCE</scope>
    <source>
        <strain evidence="1">H15</strain>
        <plasmid evidence="1">unnamed5</plasmid>
    </source>
</reference>
<gene>
    <name evidence="1" type="ORF">PVT71_28655</name>
</gene>
<keyword evidence="1" id="KW-0614">Plasmid</keyword>
<name>A0AAU8AU02_9RHOB</name>
<proteinExistence type="predicted"/>
<dbReference type="AlphaFoldDB" id="A0AAU8AU02"/>
<organism evidence="1">
    <name type="scientific">Alloyangia sp. H15</name>
    <dbReference type="NCBI Taxonomy" id="3029062"/>
    <lineage>
        <taxon>Bacteria</taxon>
        <taxon>Pseudomonadati</taxon>
        <taxon>Pseudomonadota</taxon>
        <taxon>Alphaproteobacteria</taxon>
        <taxon>Rhodobacterales</taxon>
        <taxon>Roseobacteraceae</taxon>
        <taxon>Alloyangia</taxon>
    </lineage>
</organism>
<protein>
    <recommendedName>
        <fullName evidence="2">Integrase</fullName>
    </recommendedName>
</protein>
<evidence type="ECO:0008006" key="2">
    <source>
        <dbReference type="Google" id="ProtNLM"/>
    </source>
</evidence>
<accession>A0AAU8AU02</accession>
<dbReference type="RefSeq" id="WP_353476831.1">
    <property type="nucleotide sequence ID" value="NZ_CP123390.1"/>
</dbReference>
<geneLocation type="plasmid" evidence="1">
    <name>unnamed5</name>
</geneLocation>
<sequence>MTRHAILSKPQWQPHAASPILLALPLGELRALDSLVDFIHEQGCSTLSESDCRVWARMSGGLGTVEAAIAAMIKTDGPEAPPLVPLRAAQASLSACASFAGISKVPLRTYTRSISLAPDELPPAWQEHLAHIRDRRDDGQIKLAPDLYERMTRKLCQYAWYLRERGLPMAFDLPGLRAFYAYETTRISARGAPLRPATLSATFTDLRDFLRFSRAFSEPLIDELDKLLKKLRDRAEVQTAQKFSALAGIDITTILPRAEEILAQLGRQSNPARRHIQRNRALALAIPPMTPLRREWHELAFGRDVVWSDGRYRMRDYKLRKTRHLLGREAYPGSIHPSVQHFVDARLLQDDDPKYLPALRARAEEQHWRLFLHPNGTEVAANYVSQVWSTELGTGAHICRSIVYDVLFAISEDATLGGTLLNDHTSHQARKKYTGDRAKAAAMAAASHELDGILAAFGAGP</sequence>
<dbReference type="EMBL" id="CP123390">
    <property type="protein sequence ID" value="XCC97954.1"/>
    <property type="molecule type" value="Genomic_DNA"/>
</dbReference>